<dbReference type="RefSeq" id="WP_311676383.1">
    <property type="nucleotide sequence ID" value="NZ_JAVREQ010000210.1"/>
</dbReference>
<evidence type="ECO:0000256" key="5">
    <source>
        <dbReference type="ARBA" id="ARBA00023002"/>
    </source>
</evidence>
<evidence type="ECO:0000256" key="2">
    <source>
        <dbReference type="ARBA" id="ARBA00013190"/>
    </source>
</evidence>
<feature type="non-terminal residue" evidence="9">
    <location>
        <position position="97"/>
    </location>
</feature>
<comment type="caution">
    <text evidence="9">The sequence shown here is derived from an EMBL/GenBank/DDBJ whole genome shotgun (WGS) entry which is preliminary data.</text>
</comment>
<dbReference type="Gene3D" id="3.90.180.10">
    <property type="entry name" value="Medium-chain alcohol dehydrogenases, catalytic domain"/>
    <property type="match status" value="1"/>
</dbReference>
<dbReference type="EC" id="1.1.1.1" evidence="2"/>
<dbReference type="Proteomes" id="UP001183414">
    <property type="component" value="Unassembled WGS sequence"/>
</dbReference>
<name>A0ABU2P3V5_9ACTN</name>
<comment type="catalytic activity">
    <reaction evidence="6">
        <text>a secondary alcohol + NAD(+) = a ketone + NADH + H(+)</text>
        <dbReference type="Rhea" id="RHEA:10740"/>
        <dbReference type="ChEBI" id="CHEBI:15378"/>
        <dbReference type="ChEBI" id="CHEBI:17087"/>
        <dbReference type="ChEBI" id="CHEBI:35681"/>
        <dbReference type="ChEBI" id="CHEBI:57540"/>
        <dbReference type="ChEBI" id="CHEBI:57945"/>
        <dbReference type="EC" id="1.1.1.1"/>
    </reaction>
</comment>
<reference evidence="10" key="1">
    <citation type="submission" date="2023-07" db="EMBL/GenBank/DDBJ databases">
        <title>30 novel species of actinomycetes from the DSMZ collection.</title>
        <authorList>
            <person name="Nouioui I."/>
        </authorList>
    </citation>
    <scope>NUCLEOTIDE SEQUENCE [LARGE SCALE GENOMIC DNA]</scope>
    <source>
        <strain evidence="10">DSM 42041</strain>
    </source>
</reference>
<accession>A0ABU2P3V5</accession>
<feature type="domain" description="Alcohol dehydrogenase-like N-terminal" evidence="8">
    <location>
        <begin position="24"/>
        <end position="97"/>
    </location>
</feature>
<evidence type="ECO:0000256" key="4">
    <source>
        <dbReference type="ARBA" id="ARBA00022833"/>
    </source>
</evidence>
<dbReference type="PANTHER" id="PTHR42940">
    <property type="entry name" value="ALCOHOL DEHYDROGENASE 1-RELATED"/>
    <property type="match status" value="1"/>
</dbReference>
<evidence type="ECO:0000313" key="9">
    <source>
        <dbReference type="EMBL" id="MDT0382862.1"/>
    </source>
</evidence>
<evidence type="ECO:0000256" key="1">
    <source>
        <dbReference type="ARBA" id="ARBA00001947"/>
    </source>
</evidence>
<gene>
    <name evidence="9" type="ORF">RM572_29365</name>
</gene>
<keyword evidence="4" id="KW-0862">Zinc</keyword>
<proteinExistence type="predicted"/>
<keyword evidence="5" id="KW-0560">Oxidoreductase</keyword>
<evidence type="ECO:0000256" key="7">
    <source>
        <dbReference type="ARBA" id="ARBA00049243"/>
    </source>
</evidence>
<keyword evidence="10" id="KW-1185">Reference proteome</keyword>
<organism evidence="9 10">
    <name type="scientific">Streptomyces hazeniae</name>
    <dbReference type="NCBI Taxonomy" id="3075538"/>
    <lineage>
        <taxon>Bacteria</taxon>
        <taxon>Bacillati</taxon>
        <taxon>Actinomycetota</taxon>
        <taxon>Actinomycetes</taxon>
        <taxon>Kitasatosporales</taxon>
        <taxon>Streptomycetaceae</taxon>
        <taxon>Streptomyces</taxon>
    </lineage>
</organism>
<protein>
    <recommendedName>
        <fullName evidence="2">alcohol dehydrogenase</fullName>
        <ecNumber evidence="2">1.1.1.1</ecNumber>
    </recommendedName>
</protein>
<dbReference type="EMBL" id="JAVREQ010000210">
    <property type="protein sequence ID" value="MDT0382862.1"/>
    <property type="molecule type" value="Genomic_DNA"/>
</dbReference>
<evidence type="ECO:0000313" key="10">
    <source>
        <dbReference type="Proteomes" id="UP001183414"/>
    </source>
</evidence>
<keyword evidence="3" id="KW-0479">Metal-binding</keyword>
<comment type="cofactor">
    <cofactor evidence="1">
        <name>Zn(2+)</name>
        <dbReference type="ChEBI" id="CHEBI:29105"/>
    </cofactor>
</comment>
<dbReference type="InterPro" id="IPR002328">
    <property type="entry name" value="ADH_Zn_CS"/>
</dbReference>
<dbReference type="Pfam" id="PF08240">
    <property type="entry name" value="ADH_N"/>
    <property type="match status" value="1"/>
</dbReference>
<dbReference type="PROSITE" id="PS00059">
    <property type="entry name" value="ADH_ZINC"/>
    <property type="match status" value="1"/>
</dbReference>
<evidence type="ECO:0000256" key="3">
    <source>
        <dbReference type="ARBA" id="ARBA00022723"/>
    </source>
</evidence>
<dbReference type="InterPro" id="IPR011032">
    <property type="entry name" value="GroES-like_sf"/>
</dbReference>
<dbReference type="SUPFAM" id="SSF50129">
    <property type="entry name" value="GroES-like"/>
    <property type="match status" value="1"/>
</dbReference>
<comment type="catalytic activity">
    <reaction evidence="7">
        <text>a primary alcohol + NAD(+) = an aldehyde + NADH + H(+)</text>
        <dbReference type="Rhea" id="RHEA:10736"/>
        <dbReference type="ChEBI" id="CHEBI:15378"/>
        <dbReference type="ChEBI" id="CHEBI:15734"/>
        <dbReference type="ChEBI" id="CHEBI:17478"/>
        <dbReference type="ChEBI" id="CHEBI:57540"/>
        <dbReference type="ChEBI" id="CHEBI:57945"/>
        <dbReference type="EC" id="1.1.1.1"/>
    </reaction>
</comment>
<evidence type="ECO:0000256" key="6">
    <source>
        <dbReference type="ARBA" id="ARBA00049164"/>
    </source>
</evidence>
<sequence length="97" mass="10048">MRAAVVTEFGAPLQVSELDLPTPGPGEALVKLETSGVCHTDLHAAHGDWPVKPSPPFVPGHEGYGTVVALGPAVADLKVGDKVGNAWLWSACGTCEY</sequence>
<evidence type="ECO:0000259" key="8">
    <source>
        <dbReference type="Pfam" id="PF08240"/>
    </source>
</evidence>
<dbReference type="PANTHER" id="PTHR42940:SF8">
    <property type="entry name" value="VACUOLAR PROTEIN SORTING-ASSOCIATED PROTEIN 11"/>
    <property type="match status" value="1"/>
</dbReference>
<dbReference type="InterPro" id="IPR013154">
    <property type="entry name" value="ADH-like_N"/>
</dbReference>